<dbReference type="Pfam" id="PF11553">
    <property type="entry name" value="DUF3231"/>
    <property type="match status" value="1"/>
</dbReference>
<keyword evidence="2" id="KW-1185">Reference proteome</keyword>
<comment type="caution">
    <text evidence="1">The sequence shown here is derived from an EMBL/GenBank/DDBJ whole genome shotgun (WGS) entry which is preliminary data.</text>
</comment>
<protein>
    <recommendedName>
        <fullName evidence="3">DUF3231 family protein</fullName>
    </recommendedName>
</protein>
<dbReference type="RefSeq" id="WP_041113465.1">
    <property type="nucleotide sequence ID" value="NZ_JARTHD010000018.1"/>
</dbReference>
<organism evidence="1 2">
    <name type="scientific">Bacillus badius</name>
    <dbReference type="NCBI Taxonomy" id="1455"/>
    <lineage>
        <taxon>Bacteria</taxon>
        <taxon>Bacillati</taxon>
        <taxon>Bacillota</taxon>
        <taxon>Bacilli</taxon>
        <taxon>Bacillales</taxon>
        <taxon>Bacillaceae</taxon>
        <taxon>Pseudobacillus</taxon>
    </lineage>
</organism>
<name>A0ABR5AXB9_BACBA</name>
<dbReference type="Proteomes" id="UP000031982">
    <property type="component" value="Unassembled WGS sequence"/>
</dbReference>
<sequence length="171" mass="18508">MGILSGNPKNEPMHYGEVMSVWSSLFAANGMIDSYQTLLNHAGDKQLKELIEESIQQAQMEAEQLAQLLKANGIGLPPGPMERPLADVNSIPDGARFQDHEISTLISSNIAAGLAACSQVIGQCIREDIAAMFLQFHNQKAALGGRFLQLNKNNGWLVPPPLHHGEPVVMG</sequence>
<evidence type="ECO:0000313" key="1">
    <source>
        <dbReference type="EMBL" id="KIL79314.1"/>
    </source>
</evidence>
<dbReference type="InterPro" id="IPR021617">
    <property type="entry name" value="DUF3231"/>
</dbReference>
<dbReference type="Gene3D" id="1.20.1260.10">
    <property type="match status" value="1"/>
</dbReference>
<reference evidence="1 2" key="1">
    <citation type="submission" date="2015-01" db="EMBL/GenBank/DDBJ databases">
        <title>Genome Assembly of Bacillus badius MTCC 1458.</title>
        <authorList>
            <person name="Verma A."/>
            <person name="Khatri I."/>
            <person name="Mual P."/>
            <person name="Subramanian S."/>
            <person name="Krishnamurthi S."/>
        </authorList>
    </citation>
    <scope>NUCLEOTIDE SEQUENCE [LARGE SCALE GENOMIC DNA]</scope>
    <source>
        <strain evidence="1 2">MTCC 1458</strain>
    </source>
</reference>
<accession>A0ABR5AXB9</accession>
<proteinExistence type="predicted"/>
<gene>
    <name evidence="1" type="ORF">SD77_3180</name>
</gene>
<evidence type="ECO:0000313" key="2">
    <source>
        <dbReference type="Proteomes" id="UP000031982"/>
    </source>
</evidence>
<evidence type="ECO:0008006" key="3">
    <source>
        <dbReference type="Google" id="ProtNLM"/>
    </source>
</evidence>
<dbReference type="InterPro" id="IPR012347">
    <property type="entry name" value="Ferritin-like"/>
</dbReference>
<dbReference type="EMBL" id="JXLP01000003">
    <property type="protein sequence ID" value="KIL79314.1"/>
    <property type="molecule type" value="Genomic_DNA"/>
</dbReference>